<dbReference type="GeneID" id="300402322"/>
<reference evidence="2 3" key="1">
    <citation type="submission" date="2019-08" db="EMBL/GenBank/DDBJ databases">
        <authorList>
            <person name="Peeters C."/>
        </authorList>
    </citation>
    <scope>NUCLEOTIDE SEQUENCE [LARGE SCALE GENOMIC DNA]</scope>
    <source>
        <strain evidence="2 3">LMG 31114</strain>
    </source>
</reference>
<organism evidence="2 3">
    <name type="scientific">Pandoraea pneumonica</name>
    <dbReference type="NCBI Taxonomy" id="2508299"/>
    <lineage>
        <taxon>Bacteria</taxon>
        <taxon>Pseudomonadati</taxon>
        <taxon>Pseudomonadota</taxon>
        <taxon>Betaproteobacteria</taxon>
        <taxon>Burkholderiales</taxon>
        <taxon>Burkholderiaceae</taxon>
        <taxon>Pandoraea</taxon>
    </lineage>
</organism>
<evidence type="ECO:0000313" key="3">
    <source>
        <dbReference type="Proteomes" id="UP000366945"/>
    </source>
</evidence>
<sequence length="101" mass="11258">MSVRQAQREIDSAEFAEWLAYASIENFGSPVEDLRTGAVVSMLANINRDRKQRPEPYGLLDFLPWTESPDTSPDEPVQLADPKAQSDLIRAAIFGISPKSH</sequence>
<evidence type="ECO:0000313" key="2">
    <source>
        <dbReference type="EMBL" id="VVD63971.1"/>
    </source>
</evidence>
<dbReference type="InterPro" id="IPR009350">
    <property type="entry name" value="Phage_tail_T"/>
</dbReference>
<gene>
    <name evidence="2" type="ORF">PPN31114_00249</name>
</gene>
<keyword evidence="3" id="KW-1185">Reference proteome</keyword>
<dbReference type="AlphaFoldDB" id="A0A5E4RMB3"/>
<dbReference type="EMBL" id="CABPSK010000001">
    <property type="protein sequence ID" value="VVD63971.1"/>
    <property type="molecule type" value="Genomic_DNA"/>
</dbReference>
<dbReference type="Proteomes" id="UP000366945">
    <property type="component" value="Unassembled WGS sequence"/>
</dbReference>
<dbReference type="OrthoDB" id="8903788at2"/>
<protein>
    <recommendedName>
        <fullName evidence="1">Minor tail T domain-containing protein</fullName>
    </recommendedName>
</protein>
<name>A0A5E4RMB3_9BURK</name>
<accession>A0A5E4RMB3</accession>
<dbReference type="Pfam" id="PF06223">
    <property type="entry name" value="Phage_tail_T"/>
    <property type="match status" value="1"/>
</dbReference>
<proteinExistence type="predicted"/>
<evidence type="ECO:0000259" key="1">
    <source>
        <dbReference type="Pfam" id="PF06223"/>
    </source>
</evidence>
<feature type="domain" description="Minor tail T" evidence="1">
    <location>
        <begin position="11"/>
        <end position="80"/>
    </location>
</feature>
<dbReference type="RefSeq" id="WP_150677688.1">
    <property type="nucleotide sequence ID" value="NZ_CABPSK010000001.1"/>
</dbReference>